<evidence type="ECO:0000313" key="2">
    <source>
        <dbReference type="EMBL" id="CAH7667933.1"/>
    </source>
</evidence>
<dbReference type="Proteomes" id="UP001153365">
    <property type="component" value="Unassembled WGS sequence"/>
</dbReference>
<reference evidence="2" key="1">
    <citation type="submission" date="2022-06" db="EMBL/GenBank/DDBJ databases">
        <authorList>
            <consortium name="SYNGENTA / RWTH Aachen University"/>
        </authorList>
    </citation>
    <scope>NUCLEOTIDE SEQUENCE</scope>
</reference>
<comment type="caution">
    <text evidence="2">The sequence shown here is derived from an EMBL/GenBank/DDBJ whole genome shotgun (WGS) entry which is preliminary data.</text>
</comment>
<organism evidence="2 3">
    <name type="scientific">Phakopsora pachyrhizi</name>
    <name type="common">Asian soybean rust disease fungus</name>
    <dbReference type="NCBI Taxonomy" id="170000"/>
    <lineage>
        <taxon>Eukaryota</taxon>
        <taxon>Fungi</taxon>
        <taxon>Dikarya</taxon>
        <taxon>Basidiomycota</taxon>
        <taxon>Pucciniomycotina</taxon>
        <taxon>Pucciniomycetes</taxon>
        <taxon>Pucciniales</taxon>
        <taxon>Phakopsoraceae</taxon>
        <taxon>Phakopsora</taxon>
    </lineage>
</organism>
<dbReference type="EMBL" id="CALTRL010000399">
    <property type="protein sequence ID" value="CAH7667933.1"/>
    <property type="molecule type" value="Genomic_DNA"/>
</dbReference>
<keyword evidence="3" id="KW-1185">Reference proteome</keyword>
<keyword evidence="1" id="KW-0732">Signal</keyword>
<protein>
    <submittedName>
        <fullName evidence="2">Uncharacterized protein</fullName>
    </submittedName>
</protein>
<name>A0AAV0AIY0_PHAPC</name>
<feature type="chain" id="PRO_5043336775" evidence="1">
    <location>
        <begin position="23"/>
        <end position="366"/>
    </location>
</feature>
<feature type="signal peptide" evidence="1">
    <location>
        <begin position="1"/>
        <end position="22"/>
    </location>
</feature>
<accession>A0AAV0AIY0</accession>
<dbReference type="AlphaFoldDB" id="A0AAV0AIY0"/>
<gene>
    <name evidence="2" type="ORF">PPACK8108_LOCUS2375</name>
</gene>
<sequence>MFSLQICLIFWISSSVIMLGRGVKCFFRMNFFDEGNHDSVSRNSRGFSNLQENNHDDKQNHMIPSTYPVSMGYLNQLAEENNKRQAVDIATLKDWDNHFNHPESVIQQELYQGSALPHSVYMSHKNLINQHLNCQSALKFHLEYPWNFTPGDSSFSDPNLQKETQPHVDSTKYQASSSNAIQPMCDGDLHCGNIVSLLPQFDEFRYPDSSFVPQEHHNLKISHEQNTENPAFHSMQKDLSSSLHLSEMRNRVYQNQDWGALSLNPASSSENSGFMNTDKHIENIVTLKKHEGKKAKSGFKAERKDIKERNELIKILKDDFSVCSKETIQYFSTENIHCYISFRESKNLRRRKLSIKKLLIKISKNL</sequence>
<proteinExistence type="predicted"/>
<evidence type="ECO:0000313" key="3">
    <source>
        <dbReference type="Proteomes" id="UP001153365"/>
    </source>
</evidence>
<evidence type="ECO:0000256" key="1">
    <source>
        <dbReference type="SAM" id="SignalP"/>
    </source>
</evidence>